<keyword evidence="6" id="KW-0547">Nucleotide-binding</keyword>
<dbReference type="OrthoDB" id="5176636at2"/>
<dbReference type="AlphaFoldDB" id="A0A1G7XHJ8"/>
<evidence type="ECO:0000259" key="13">
    <source>
        <dbReference type="Pfam" id="PF00224"/>
    </source>
</evidence>
<dbReference type="EMBL" id="FNCC01000012">
    <property type="protein sequence ID" value="SDG83699.1"/>
    <property type="molecule type" value="Genomic_DNA"/>
</dbReference>
<dbReference type="Gene3D" id="2.40.33.10">
    <property type="entry name" value="PK beta-barrel domain-like"/>
    <property type="match status" value="1"/>
</dbReference>
<dbReference type="GO" id="GO:0004743">
    <property type="term" value="F:pyruvate kinase activity"/>
    <property type="evidence" value="ECO:0007669"/>
    <property type="project" value="UniProtKB-EC"/>
</dbReference>
<organism evidence="14 15">
    <name type="scientific">Lentzea fradiae</name>
    <dbReference type="NCBI Taxonomy" id="200378"/>
    <lineage>
        <taxon>Bacteria</taxon>
        <taxon>Bacillati</taxon>
        <taxon>Actinomycetota</taxon>
        <taxon>Actinomycetes</taxon>
        <taxon>Pseudonocardiales</taxon>
        <taxon>Pseudonocardiaceae</taxon>
        <taxon>Lentzea</taxon>
    </lineage>
</organism>
<dbReference type="GO" id="GO:0016301">
    <property type="term" value="F:kinase activity"/>
    <property type="evidence" value="ECO:0007669"/>
    <property type="project" value="UniProtKB-KW"/>
</dbReference>
<keyword evidence="4 12" id="KW-0808">Transferase</keyword>
<evidence type="ECO:0000313" key="14">
    <source>
        <dbReference type="EMBL" id="SDG83699.1"/>
    </source>
</evidence>
<dbReference type="Gene3D" id="3.20.20.60">
    <property type="entry name" value="Phosphoenolpyruvate-binding domains"/>
    <property type="match status" value="1"/>
</dbReference>
<name>A0A1G7XHJ8_9PSEU</name>
<keyword evidence="7 12" id="KW-0418">Kinase</keyword>
<dbReference type="Pfam" id="PF00224">
    <property type="entry name" value="PK"/>
    <property type="match status" value="1"/>
</dbReference>
<comment type="catalytic activity">
    <reaction evidence="12">
        <text>pyruvate + ATP = phosphoenolpyruvate + ADP + H(+)</text>
        <dbReference type="Rhea" id="RHEA:18157"/>
        <dbReference type="ChEBI" id="CHEBI:15361"/>
        <dbReference type="ChEBI" id="CHEBI:15378"/>
        <dbReference type="ChEBI" id="CHEBI:30616"/>
        <dbReference type="ChEBI" id="CHEBI:58702"/>
        <dbReference type="ChEBI" id="CHEBI:456216"/>
        <dbReference type="EC" id="2.7.1.40"/>
    </reaction>
</comment>
<keyword evidence="15" id="KW-1185">Reference proteome</keyword>
<evidence type="ECO:0000256" key="9">
    <source>
        <dbReference type="ARBA" id="ARBA00022842"/>
    </source>
</evidence>
<evidence type="ECO:0000256" key="8">
    <source>
        <dbReference type="ARBA" id="ARBA00022840"/>
    </source>
</evidence>
<evidence type="ECO:0000256" key="11">
    <source>
        <dbReference type="ARBA" id="ARBA00023317"/>
    </source>
</evidence>
<dbReference type="PANTHER" id="PTHR11817">
    <property type="entry name" value="PYRUVATE KINASE"/>
    <property type="match status" value="1"/>
</dbReference>
<dbReference type="EC" id="2.7.1.40" evidence="3 12"/>
<proteinExistence type="inferred from homology"/>
<evidence type="ECO:0000313" key="15">
    <source>
        <dbReference type="Proteomes" id="UP000199623"/>
    </source>
</evidence>
<comment type="similarity">
    <text evidence="2 12">Belongs to the pyruvate kinase family.</text>
</comment>
<dbReference type="GO" id="GO:0030955">
    <property type="term" value="F:potassium ion binding"/>
    <property type="evidence" value="ECO:0007669"/>
    <property type="project" value="InterPro"/>
</dbReference>
<dbReference type="UniPathway" id="UPA00109">
    <property type="reaction ID" value="UER00188"/>
</dbReference>
<dbReference type="GO" id="GO:0000287">
    <property type="term" value="F:magnesium ion binding"/>
    <property type="evidence" value="ECO:0007669"/>
    <property type="project" value="InterPro"/>
</dbReference>
<protein>
    <recommendedName>
        <fullName evidence="3 12">Pyruvate kinase</fullName>
        <ecNumber evidence="3 12">2.7.1.40</ecNumber>
    </recommendedName>
</protein>
<keyword evidence="9 12" id="KW-0460">Magnesium</keyword>
<feature type="domain" description="Pyruvate kinase barrel" evidence="13">
    <location>
        <begin position="2"/>
        <end position="328"/>
    </location>
</feature>
<evidence type="ECO:0000256" key="6">
    <source>
        <dbReference type="ARBA" id="ARBA00022741"/>
    </source>
</evidence>
<dbReference type="InterPro" id="IPR001697">
    <property type="entry name" value="Pyr_Knase"/>
</dbReference>
<dbReference type="SUPFAM" id="SSF51621">
    <property type="entry name" value="Phosphoenolpyruvate/pyruvate domain"/>
    <property type="match status" value="1"/>
</dbReference>
<dbReference type="STRING" id="200378.SAMN05216553_11218"/>
<dbReference type="GO" id="GO:0005524">
    <property type="term" value="F:ATP binding"/>
    <property type="evidence" value="ECO:0007669"/>
    <property type="project" value="UniProtKB-KW"/>
</dbReference>
<evidence type="ECO:0000256" key="7">
    <source>
        <dbReference type="ARBA" id="ARBA00022777"/>
    </source>
</evidence>
<dbReference type="Proteomes" id="UP000199623">
    <property type="component" value="Unassembled WGS sequence"/>
</dbReference>
<evidence type="ECO:0000256" key="12">
    <source>
        <dbReference type="RuleBase" id="RU000504"/>
    </source>
</evidence>
<evidence type="ECO:0000256" key="4">
    <source>
        <dbReference type="ARBA" id="ARBA00022679"/>
    </source>
</evidence>
<sequence length="352" mass="35970">MTHVVATVGPACSSEEALADLLKAGVGVFRFTASKTPVDRLSVLAGTVRDLADGLDLPVELVLDLPGAKPRLTNEEYLDLAGVTELVLRFDGGPSAVTGPVPELGVSGFGPSDALPDAGDLVVVGDGEDALRIVGRSGGTCTAVPLTRNVVGIRRGVSFPGAGRSGKAQELTEYDLAGLRAVAGTPFDAVVLSFAESAGLVERARVVLRESAGTGPLPAVVAKIETAAGAAAAAEIAEAADGILLGRGDLLLDTGPVEFHAACRQVLDAARTAGRPVLVGTQLLTSLAAGWLPHRSELATVSELLEQGVAGLMLAEETAGAADPVRAVTLLNELRTRYAPTAVRTALFPRRP</sequence>
<evidence type="ECO:0000256" key="3">
    <source>
        <dbReference type="ARBA" id="ARBA00012142"/>
    </source>
</evidence>
<evidence type="ECO:0000256" key="5">
    <source>
        <dbReference type="ARBA" id="ARBA00022723"/>
    </source>
</evidence>
<dbReference type="PRINTS" id="PR01050">
    <property type="entry name" value="PYRUVTKNASE"/>
</dbReference>
<dbReference type="InterPro" id="IPR015813">
    <property type="entry name" value="Pyrv/PenolPyrv_kinase-like_dom"/>
</dbReference>
<keyword evidence="11 14" id="KW-0670">Pyruvate</keyword>
<dbReference type="InterPro" id="IPR015806">
    <property type="entry name" value="Pyrv_Knase_insert_dom_sf"/>
</dbReference>
<evidence type="ECO:0000256" key="1">
    <source>
        <dbReference type="ARBA" id="ARBA00004997"/>
    </source>
</evidence>
<dbReference type="InterPro" id="IPR015793">
    <property type="entry name" value="Pyrv_Knase_brl"/>
</dbReference>
<comment type="pathway">
    <text evidence="1 12">Carbohydrate degradation; glycolysis; pyruvate from D-glyceraldehyde 3-phosphate: step 5/5.</text>
</comment>
<gene>
    <name evidence="14" type="ORF">SAMN05216553_11218</name>
</gene>
<dbReference type="InterPro" id="IPR040442">
    <property type="entry name" value="Pyrv_kinase-like_dom_sf"/>
</dbReference>
<evidence type="ECO:0000256" key="10">
    <source>
        <dbReference type="ARBA" id="ARBA00023152"/>
    </source>
</evidence>
<accession>A0A1G7XHJ8</accession>
<evidence type="ECO:0000256" key="2">
    <source>
        <dbReference type="ARBA" id="ARBA00008663"/>
    </source>
</evidence>
<keyword evidence="5" id="KW-0479">Metal-binding</keyword>
<dbReference type="RefSeq" id="WP_090053934.1">
    <property type="nucleotide sequence ID" value="NZ_FNCC01000012.1"/>
</dbReference>
<keyword evidence="10 12" id="KW-0324">Glycolysis</keyword>
<keyword evidence="8" id="KW-0067">ATP-binding</keyword>
<reference evidence="15" key="1">
    <citation type="submission" date="2016-10" db="EMBL/GenBank/DDBJ databases">
        <authorList>
            <person name="Varghese N."/>
            <person name="Submissions S."/>
        </authorList>
    </citation>
    <scope>NUCLEOTIDE SEQUENCE [LARGE SCALE GENOMIC DNA]</scope>
    <source>
        <strain evidence="15">CGMCC 4.3506</strain>
    </source>
</reference>